<reference evidence="1 2" key="1">
    <citation type="journal article" date="2000" name="Nucleic Acids Res.">
        <title>Genome sequences of Chlamydia trachomatis MoPn and Chlamydia pneumoniae AR39.</title>
        <authorList>
            <person name="Read T.D."/>
            <person name="Brunham R.C."/>
            <person name="Shen C."/>
            <person name="Gill S.R."/>
            <person name="Heidelberg J.F."/>
            <person name="White O."/>
            <person name="Hickey E.K."/>
            <person name="Peterson J.D."/>
            <person name="Utterback T.R."/>
            <person name="Berry K.J."/>
            <person name="Bass S."/>
            <person name="Linher K.D."/>
            <person name="Weidman J.F."/>
            <person name="Khouri H.M."/>
            <person name="Craven B."/>
            <person name="Bowman C."/>
            <person name="Dodson R.J."/>
            <person name="Gwinn M.L."/>
            <person name="Nelson W.C."/>
            <person name="DeBoy R.T."/>
            <person name="Kolonay J.F."/>
            <person name="McClarty G."/>
            <person name="Salzberg S.L."/>
            <person name="Eisen J.A."/>
            <person name="Fraser C.M."/>
        </authorList>
    </citation>
    <scope>NUCLEOTIDE SEQUENCE [LARGE SCALE GENOMIC DNA]</scope>
    <source>
        <strain evidence="1 2">AR39</strain>
    </source>
</reference>
<dbReference type="KEGG" id="cpa:CP_0689"/>
<dbReference type="Proteomes" id="UP000000583">
    <property type="component" value="Chromosome"/>
</dbReference>
<evidence type="ECO:0000313" key="1">
    <source>
        <dbReference type="EMBL" id="AAF38497.1"/>
    </source>
</evidence>
<evidence type="ECO:0000313" key="2">
    <source>
        <dbReference type="Proteomes" id="UP000000583"/>
    </source>
</evidence>
<gene>
    <name evidence="1" type="ordered locus">CP_0689</name>
</gene>
<dbReference type="PIR" id="A81550">
    <property type="entry name" value="A81550"/>
</dbReference>
<name>Q9K213_CHLPN</name>
<dbReference type="AlphaFoldDB" id="Q9K213"/>
<protein>
    <submittedName>
        <fullName evidence="1">Uncharacterized protein</fullName>
    </submittedName>
</protein>
<accession>Q9K213</accession>
<proteinExistence type="predicted"/>
<dbReference type="EMBL" id="AE002161">
    <property type="protein sequence ID" value="AAF38497.1"/>
    <property type="molecule type" value="Genomic_DNA"/>
</dbReference>
<organism evidence="1 2">
    <name type="scientific">Chlamydia pneumoniae</name>
    <name type="common">Chlamydophila pneumoniae</name>
    <dbReference type="NCBI Taxonomy" id="83558"/>
    <lineage>
        <taxon>Bacteria</taxon>
        <taxon>Pseudomonadati</taxon>
        <taxon>Chlamydiota</taxon>
        <taxon>Chlamydiia</taxon>
        <taxon>Chlamydiales</taxon>
        <taxon>Chlamydiaceae</taxon>
        <taxon>Chlamydia/Chlamydophila group</taxon>
        <taxon>Chlamydia</taxon>
    </lineage>
</organism>
<sequence>MLSSNSLRKNSYKHRIQKRRIAFLCLFESRPSSRSKDSLLGIFF</sequence>